<organism evidence="6 7">
    <name type="scientific">Rhodovibrio salinarum</name>
    <dbReference type="NCBI Taxonomy" id="1087"/>
    <lineage>
        <taxon>Bacteria</taxon>
        <taxon>Pseudomonadati</taxon>
        <taxon>Pseudomonadota</taxon>
        <taxon>Alphaproteobacteria</taxon>
        <taxon>Rhodospirillales</taxon>
        <taxon>Rhodovibrionaceae</taxon>
        <taxon>Rhodovibrio</taxon>
    </lineage>
</organism>
<accession>A0A934V1U1</accession>
<dbReference type="SUPFAM" id="SSF53720">
    <property type="entry name" value="ALDH-like"/>
    <property type="match status" value="1"/>
</dbReference>
<feature type="domain" description="Aldehyde dehydrogenase" evidence="5">
    <location>
        <begin position="15"/>
        <end position="477"/>
    </location>
</feature>
<feature type="active site" evidence="3">
    <location>
        <position position="250"/>
    </location>
</feature>
<dbReference type="NCBIfam" id="NF009725">
    <property type="entry name" value="PRK13252.1"/>
    <property type="match status" value="1"/>
</dbReference>
<evidence type="ECO:0000256" key="1">
    <source>
        <dbReference type="ARBA" id="ARBA00009986"/>
    </source>
</evidence>
<evidence type="ECO:0000256" key="3">
    <source>
        <dbReference type="PROSITE-ProRule" id="PRU10007"/>
    </source>
</evidence>
<protein>
    <submittedName>
        <fullName evidence="6">Betaine-aldehyde dehydrogenase</fullName>
    </submittedName>
</protein>
<keyword evidence="2 4" id="KW-0560">Oxidoreductase</keyword>
<dbReference type="FunFam" id="3.40.605.10:FF:000007">
    <property type="entry name" value="NAD/NADP-dependent betaine aldehyde dehydrogenase"/>
    <property type="match status" value="1"/>
</dbReference>
<keyword evidence="7" id="KW-1185">Reference proteome</keyword>
<evidence type="ECO:0000256" key="2">
    <source>
        <dbReference type="ARBA" id="ARBA00023002"/>
    </source>
</evidence>
<proteinExistence type="inferred from homology"/>
<dbReference type="InterPro" id="IPR016163">
    <property type="entry name" value="Ald_DH_C"/>
</dbReference>
<dbReference type="FunFam" id="3.40.309.10:FF:000012">
    <property type="entry name" value="Betaine aldehyde dehydrogenase"/>
    <property type="match status" value="1"/>
</dbReference>
<dbReference type="PROSITE" id="PS00687">
    <property type="entry name" value="ALDEHYDE_DEHYDR_GLU"/>
    <property type="match status" value="1"/>
</dbReference>
<dbReference type="PROSITE" id="PS00070">
    <property type="entry name" value="ALDEHYDE_DEHYDR_CYS"/>
    <property type="match status" value="1"/>
</dbReference>
<evidence type="ECO:0000259" key="5">
    <source>
        <dbReference type="Pfam" id="PF00171"/>
    </source>
</evidence>
<dbReference type="Proteomes" id="UP000778970">
    <property type="component" value="Unassembled WGS sequence"/>
</dbReference>
<comment type="caution">
    <text evidence="6">The sequence shown here is derived from an EMBL/GenBank/DDBJ whole genome shotgun (WGS) entry which is preliminary data.</text>
</comment>
<dbReference type="Gene3D" id="3.40.605.10">
    <property type="entry name" value="Aldehyde Dehydrogenase, Chain A, domain 1"/>
    <property type="match status" value="1"/>
</dbReference>
<evidence type="ECO:0000313" key="6">
    <source>
        <dbReference type="EMBL" id="MBK1698354.1"/>
    </source>
</evidence>
<comment type="similarity">
    <text evidence="1 4">Belongs to the aldehyde dehydrogenase family.</text>
</comment>
<evidence type="ECO:0000313" key="7">
    <source>
        <dbReference type="Proteomes" id="UP000778970"/>
    </source>
</evidence>
<reference evidence="6" key="1">
    <citation type="submission" date="2017-08" db="EMBL/GenBank/DDBJ databases">
        <authorList>
            <person name="Imhoff J.F."/>
            <person name="Rahn T."/>
            <person name="Kuenzel S."/>
            <person name="Neulinger S.C."/>
        </authorList>
    </citation>
    <scope>NUCLEOTIDE SEQUENCE</scope>
    <source>
        <strain evidence="6">DSM 9154</strain>
    </source>
</reference>
<dbReference type="PANTHER" id="PTHR11699">
    <property type="entry name" value="ALDEHYDE DEHYDROGENASE-RELATED"/>
    <property type="match status" value="1"/>
</dbReference>
<reference evidence="6" key="2">
    <citation type="journal article" date="2020" name="Microorganisms">
        <title>Osmotic Adaptation and Compatible Solute Biosynthesis of Phototrophic Bacteria as Revealed from Genome Analyses.</title>
        <authorList>
            <person name="Imhoff J.F."/>
            <person name="Rahn T."/>
            <person name="Kunzel S."/>
            <person name="Keller A."/>
            <person name="Neulinger S.C."/>
        </authorList>
    </citation>
    <scope>NUCLEOTIDE SEQUENCE</scope>
    <source>
        <strain evidence="6">DSM 9154</strain>
    </source>
</reference>
<dbReference type="AlphaFoldDB" id="A0A934V1U1"/>
<name>A0A934V1U1_9PROT</name>
<dbReference type="EMBL" id="NRRE01000027">
    <property type="protein sequence ID" value="MBK1698354.1"/>
    <property type="molecule type" value="Genomic_DNA"/>
</dbReference>
<evidence type="ECO:0000256" key="4">
    <source>
        <dbReference type="RuleBase" id="RU003345"/>
    </source>
</evidence>
<dbReference type="InterPro" id="IPR016161">
    <property type="entry name" value="Ald_DH/histidinol_DH"/>
</dbReference>
<dbReference type="GO" id="GO:0016620">
    <property type="term" value="F:oxidoreductase activity, acting on the aldehyde or oxo group of donors, NAD or NADP as acceptor"/>
    <property type="evidence" value="ECO:0007669"/>
    <property type="project" value="InterPro"/>
</dbReference>
<dbReference type="RefSeq" id="WP_027288370.1">
    <property type="nucleotide sequence ID" value="NZ_NRRE01000027.1"/>
</dbReference>
<dbReference type="InterPro" id="IPR029510">
    <property type="entry name" value="Ald_DH_CS_GLU"/>
</dbReference>
<dbReference type="InterPro" id="IPR016160">
    <property type="entry name" value="Ald_DH_CS_CYS"/>
</dbReference>
<dbReference type="InterPro" id="IPR015590">
    <property type="entry name" value="Aldehyde_DH_dom"/>
</dbReference>
<dbReference type="Gene3D" id="3.40.309.10">
    <property type="entry name" value="Aldehyde Dehydrogenase, Chain A, domain 2"/>
    <property type="match status" value="1"/>
</dbReference>
<sequence>MQRKDDLKLYIGGGYVAAQSGQTFETVDPAHNAPICNVHLAGKADVDAAVGSARQGFEVWSRMTGAARGRVLQKAADLLRAHRDELARLETLDAGKPLSETPEADVDSGADCLEYFAGLASKLGGEYQEVDDAFFYTRREPLGVCAGIGAWNYPLQIICWKAAPALAAGNAMVFKPAELTPLSAPRMAELMTEAGLPDGVLNVVQGFAETGQALVNHPGVAKVSLTGEAETGKVVASEAARSSLKHVTMELGGKSPLLVFDDADLDNAVSGAMLGNFATQGEVCTNCTRVFVHADVVDDFLDRLVKRTQAIKLGDPSDPSVQMGPLISREHQKVVLDYIETGKREGANLLVGGGVPEASELADGNYVLPTIFDRCTDEMTIVREEIFGPVMSVLTFRDEDEVLKRANDTRYGLASGVFTRDLNRAHRCARELQSGICWVNHYNVTPIEMTFGGAKQSGLGRENGRQAIEYYSQLKSVFVATGDCEAPF</sequence>
<dbReference type="Pfam" id="PF00171">
    <property type="entry name" value="Aldedh"/>
    <property type="match status" value="1"/>
</dbReference>
<dbReference type="InterPro" id="IPR016162">
    <property type="entry name" value="Ald_DH_N"/>
</dbReference>
<gene>
    <name evidence="6" type="ORF">CKO21_13990</name>
</gene>